<gene>
    <name evidence="1" type="ORF">C7B65_15175</name>
</gene>
<accession>A0A2T1DDA0</accession>
<name>A0A2T1DDA0_9CYAN</name>
<dbReference type="SUPFAM" id="SSF89957">
    <property type="entry name" value="MTH1187/YkoF-like"/>
    <property type="match status" value="1"/>
</dbReference>
<dbReference type="Proteomes" id="UP000238634">
    <property type="component" value="Unassembled WGS sequence"/>
</dbReference>
<evidence type="ECO:0000313" key="2">
    <source>
        <dbReference type="Proteomes" id="UP000238634"/>
    </source>
</evidence>
<dbReference type="EMBL" id="PVWG01000017">
    <property type="protein sequence ID" value="PSB18434.1"/>
    <property type="molecule type" value="Genomic_DNA"/>
</dbReference>
<organism evidence="1 2">
    <name type="scientific">Phormidesmis priestleyi ULC007</name>
    <dbReference type="NCBI Taxonomy" id="1920490"/>
    <lineage>
        <taxon>Bacteria</taxon>
        <taxon>Bacillati</taxon>
        <taxon>Cyanobacteriota</taxon>
        <taxon>Cyanophyceae</taxon>
        <taxon>Leptolyngbyales</taxon>
        <taxon>Leptolyngbyaceae</taxon>
        <taxon>Phormidesmis</taxon>
    </lineage>
</organism>
<reference evidence="1 2" key="1">
    <citation type="submission" date="2018-02" db="EMBL/GenBank/DDBJ databases">
        <authorList>
            <person name="Cohen D.B."/>
            <person name="Kent A.D."/>
        </authorList>
    </citation>
    <scope>NUCLEOTIDE SEQUENCE [LARGE SCALE GENOMIC DNA]</scope>
    <source>
        <strain evidence="1 2">ULC007</strain>
    </source>
</reference>
<reference evidence="1 2" key="2">
    <citation type="submission" date="2018-03" db="EMBL/GenBank/DDBJ databases">
        <title>The ancient ancestry and fast evolution of plastids.</title>
        <authorList>
            <person name="Moore K.R."/>
            <person name="Magnabosco C."/>
            <person name="Momper L."/>
            <person name="Gold D.A."/>
            <person name="Bosak T."/>
            <person name="Fournier G.P."/>
        </authorList>
    </citation>
    <scope>NUCLEOTIDE SEQUENCE [LARGE SCALE GENOMIC DNA]</scope>
    <source>
        <strain evidence="1 2">ULC007</strain>
    </source>
</reference>
<protein>
    <submittedName>
        <fullName evidence="1">Uncharacterized protein</fullName>
    </submittedName>
</protein>
<keyword evidence="2" id="KW-1185">Reference proteome</keyword>
<dbReference type="InterPro" id="IPR029756">
    <property type="entry name" value="MTH1187/YkoF-like"/>
</dbReference>
<dbReference type="AlphaFoldDB" id="A0A2T1DDA0"/>
<dbReference type="RefSeq" id="WP_073072710.1">
    <property type="nucleotide sequence ID" value="NZ_MPPI01000018.1"/>
</dbReference>
<dbReference type="STRING" id="1920490.GCA_001895925_05088"/>
<evidence type="ECO:0000313" key="1">
    <source>
        <dbReference type="EMBL" id="PSB18434.1"/>
    </source>
</evidence>
<sequence length="76" mass="8012">MAAPITPTATTLEGQLIEVLRAMEAAEKAMPETTRENRVSINLDVDNGRISVSATLNATVAGSGGEIKFLPVVYLP</sequence>
<dbReference type="Gene3D" id="3.30.70.930">
    <property type="match status" value="1"/>
</dbReference>
<proteinExistence type="predicted"/>
<dbReference type="OrthoDB" id="9991831at2"/>
<comment type="caution">
    <text evidence="1">The sequence shown here is derived from an EMBL/GenBank/DDBJ whole genome shotgun (WGS) entry which is preliminary data.</text>
</comment>